<protein>
    <submittedName>
        <fullName evidence="1">Uncharacterized protein</fullName>
    </submittedName>
</protein>
<feature type="non-terminal residue" evidence="1">
    <location>
        <position position="1"/>
    </location>
</feature>
<dbReference type="EMBL" id="CADCTR010001890">
    <property type="protein sequence ID" value="CAA9317880.1"/>
    <property type="molecule type" value="Genomic_DNA"/>
</dbReference>
<gene>
    <name evidence="1" type="ORF">AVDCRST_MAG93-5601</name>
</gene>
<evidence type="ECO:0000313" key="1">
    <source>
        <dbReference type="EMBL" id="CAA9317880.1"/>
    </source>
</evidence>
<reference evidence="1" key="1">
    <citation type="submission" date="2020-02" db="EMBL/GenBank/DDBJ databases">
        <authorList>
            <person name="Meier V. D."/>
        </authorList>
    </citation>
    <scope>NUCLEOTIDE SEQUENCE</scope>
    <source>
        <strain evidence="1">AVDCRST_MAG93</strain>
    </source>
</reference>
<sequence>EFTEQFCSGSFTGTGTDIKGDTFSIEGSFSKLVVATEVSLAPQ</sequence>
<dbReference type="AlphaFoldDB" id="A0A6J4KXV9"/>
<proteinExistence type="predicted"/>
<name>A0A6J4KXV9_9CHLR</name>
<accession>A0A6J4KXV9</accession>
<organism evidence="1">
    <name type="scientific">uncultured Chloroflexia bacterium</name>
    <dbReference type="NCBI Taxonomy" id="1672391"/>
    <lineage>
        <taxon>Bacteria</taxon>
        <taxon>Bacillati</taxon>
        <taxon>Chloroflexota</taxon>
        <taxon>Chloroflexia</taxon>
        <taxon>environmental samples</taxon>
    </lineage>
</organism>